<feature type="binding site" evidence="14">
    <location>
        <position position="163"/>
    </location>
    <ligand>
        <name>Ca(2+)</name>
        <dbReference type="ChEBI" id="CHEBI:29108"/>
        <label>1</label>
    </ligand>
</feature>
<dbReference type="GO" id="GO:0030198">
    <property type="term" value="P:extracellular matrix organization"/>
    <property type="evidence" value="ECO:0007669"/>
    <property type="project" value="TreeGrafter"/>
</dbReference>
<dbReference type="GO" id="GO:0004222">
    <property type="term" value="F:metalloendopeptidase activity"/>
    <property type="evidence" value="ECO:0007669"/>
    <property type="project" value="InterPro"/>
</dbReference>
<evidence type="ECO:0000256" key="14">
    <source>
        <dbReference type="PIRSR" id="PIRSR621190-2"/>
    </source>
</evidence>
<evidence type="ECO:0000256" key="13">
    <source>
        <dbReference type="PIRSR" id="PIRSR001191-2"/>
    </source>
</evidence>
<keyword evidence="11" id="KW-1015">Disulfide bond</keyword>
<dbReference type="PROSITE" id="PS00024">
    <property type="entry name" value="HEMOPEXIN"/>
    <property type="match status" value="1"/>
</dbReference>
<feature type="domain" description="Peptidase metallopeptidase" evidence="17">
    <location>
        <begin position="71"/>
        <end position="226"/>
    </location>
</feature>
<keyword evidence="8 14" id="KW-0106">Calcium</keyword>
<comment type="cofactor">
    <cofactor evidence="14">
        <name>Zn(2+)</name>
        <dbReference type="ChEBI" id="CHEBI:29105"/>
    </cofactor>
    <text evidence="14">Binds 2 Zn(2+) ions per subunit.</text>
</comment>
<keyword evidence="10" id="KW-0865">Zymogen</keyword>
<keyword evidence="3 13" id="KW-0479">Metal-binding</keyword>
<feature type="binding site" evidence="14">
    <location>
        <position position="199"/>
    </location>
    <ligand>
        <name>Zn(2+)</name>
        <dbReference type="ChEBI" id="CHEBI:29105"/>
        <label>2</label>
        <note>catalytic</note>
    </ligand>
</feature>
<dbReference type="GO" id="GO:0005615">
    <property type="term" value="C:extracellular space"/>
    <property type="evidence" value="ECO:0007669"/>
    <property type="project" value="TreeGrafter"/>
</dbReference>
<dbReference type="SMART" id="SM00120">
    <property type="entry name" value="HX"/>
    <property type="match status" value="3"/>
</dbReference>
<feature type="binding site" evidence="14">
    <location>
        <position position="141"/>
    </location>
    <ligand>
        <name>Ca(2+)</name>
        <dbReference type="ChEBI" id="CHEBI:29108"/>
        <label>3</label>
    </ligand>
</feature>
<dbReference type="InterPro" id="IPR036375">
    <property type="entry name" value="Hemopexin-like_dom_sf"/>
</dbReference>
<dbReference type="GO" id="GO:0030574">
    <property type="term" value="P:collagen catabolic process"/>
    <property type="evidence" value="ECO:0007669"/>
    <property type="project" value="TreeGrafter"/>
</dbReference>
<dbReference type="Pfam" id="PF00413">
    <property type="entry name" value="Peptidase_M10"/>
    <property type="match status" value="1"/>
</dbReference>
<keyword evidence="9" id="KW-0482">Metalloprotease</keyword>
<feature type="modified residue" description="Phosphotyrosine; by PKDCC" evidence="15">
    <location>
        <position position="333"/>
    </location>
</feature>
<evidence type="ECO:0000256" key="4">
    <source>
        <dbReference type="ARBA" id="ARBA00022729"/>
    </source>
</evidence>
<dbReference type="Gene3D" id="2.110.10.10">
    <property type="entry name" value="Hemopexin-like domain"/>
    <property type="match status" value="1"/>
</dbReference>
<dbReference type="PIRSF" id="PIRSF001191">
    <property type="entry name" value="Peptidase_M10A_matrix"/>
    <property type="match status" value="1"/>
</dbReference>
<accession>A0A671R1K4</accession>
<evidence type="ECO:0000256" key="16">
    <source>
        <dbReference type="PROSITE-ProRule" id="PRU01011"/>
    </source>
</evidence>
<dbReference type="InterPro" id="IPR024079">
    <property type="entry name" value="MetalloPept_cat_dom_sf"/>
</dbReference>
<dbReference type="InterPro" id="IPR018487">
    <property type="entry name" value="Hemopexin-like_repeat"/>
</dbReference>
<feature type="active site" evidence="12">
    <location>
        <position position="182"/>
    </location>
</feature>
<comment type="similarity">
    <text evidence="1">Belongs to the peptidase M10A family.</text>
</comment>
<feature type="binding site" description="in inhibited form" evidence="14">
    <location>
        <position position="66"/>
    </location>
    <ligand>
        <name>Zn(2+)</name>
        <dbReference type="ChEBI" id="CHEBI:29105"/>
        <label>2</label>
        <note>catalytic</note>
    </ligand>
</feature>
<dbReference type="InterPro" id="IPR021190">
    <property type="entry name" value="Pept_M10A"/>
</dbReference>
<evidence type="ECO:0000256" key="12">
    <source>
        <dbReference type="PIRSR" id="PIRSR001191-1"/>
    </source>
</evidence>
<dbReference type="SUPFAM" id="SSF47090">
    <property type="entry name" value="PGBD-like"/>
    <property type="match status" value="1"/>
</dbReference>
<dbReference type="InterPro" id="IPR000585">
    <property type="entry name" value="Hemopexin-like_dom"/>
</dbReference>
<dbReference type="AlphaFoldDB" id="A0A671R1K4"/>
<comment type="cofactor">
    <cofactor evidence="14">
        <name>Ca(2+)</name>
        <dbReference type="ChEBI" id="CHEBI:29108"/>
    </cofactor>
    <text evidence="14">Can bind about 5 Ca(2+) ions per subunit.</text>
</comment>
<feature type="binding site" evidence="14">
    <location>
        <position position="158"/>
    </location>
    <ligand>
        <name>Zn(2+)</name>
        <dbReference type="ChEBI" id="CHEBI:29105"/>
        <label>1</label>
    </ligand>
</feature>
<feature type="repeat" description="Hemopexin" evidence="16">
    <location>
        <begin position="376"/>
        <end position="422"/>
    </location>
</feature>
<dbReference type="CDD" id="cd04278">
    <property type="entry name" value="ZnMc_MMP"/>
    <property type="match status" value="1"/>
</dbReference>
<evidence type="ECO:0000259" key="17">
    <source>
        <dbReference type="SMART" id="SM00235"/>
    </source>
</evidence>
<dbReference type="InterPro" id="IPR018486">
    <property type="entry name" value="Hemopexin_CS"/>
</dbReference>
<feature type="repeat" description="Hemopexin" evidence="16">
    <location>
        <begin position="298"/>
        <end position="344"/>
    </location>
</feature>
<proteinExistence type="inferred from homology"/>
<feature type="binding site" evidence="14">
    <location>
        <position position="346"/>
    </location>
    <ligand>
        <name>Ca(2+)</name>
        <dbReference type="ChEBI" id="CHEBI:29108"/>
        <label>5</label>
    </ligand>
</feature>
<evidence type="ECO:0000256" key="1">
    <source>
        <dbReference type="ARBA" id="ARBA00010370"/>
    </source>
</evidence>
<evidence type="ECO:0000256" key="8">
    <source>
        <dbReference type="ARBA" id="ARBA00022837"/>
    </source>
</evidence>
<dbReference type="PROSITE" id="PS51642">
    <property type="entry name" value="HEMOPEXIN_2"/>
    <property type="match status" value="2"/>
</dbReference>
<keyword evidence="5" id="KW-0677">Repeat</keyword>
<feature type="binding site" evidence="14">
    <location>
        <position position="304"/>
    </location>
    <ligand>
        <name>Ca(2+)</name>
        <dbReference type="ChEBI" id="CHEBI:29108"/>
        <label>5</label>
    </ligand>
</feature>
<keyword evidence="19" id="KW-1185">Reference proteome</keyword>
<feature type="binding site" evidence="13">
    <location>
        <position position="181"/>
    </location>
    <ligand>
        <name>Zn(2+)</name>
        <dbReference type="ChEBI" id="CHEBI:29105"/>
        <label>2</label>
        <note>catalytic</note>
    </ligand>
</feature>
<dbReference type="Ensembl" id="ENSSANT00000081811.1">
    <property type="protein sequence ID" value="ENSSANP00000076961.1"/>
    <property type="gene ID" value="ENSSANG00000038345.1"/>
</dbReference>
<sequence>VFMSVCVSQVYLKRYGYLPSFSSADHQGIKTEQMNEALRIFQQVMDLRVTGRPDSSTLVMMRAARCGLSDPFSQWRKKRLTFRIYNHPPALGLSACAAVRAAFSYWSAVSPLHFQEVSGGHADIKLSFHRRDQGCPVAFDGPGQVLGHAEGPESGTVHFDADEVWTEGRSYGANLRIVAAHEIGHALGLGHSQYHSALMGPVFTGYRRNFRLHRDDIRGIQALYGKNMQSRVYIVSTVCAGPLRRGTGRPHAGLMSLCFVFSGPLHKTLAFRGHYVWTLSDSGYNSPVPINALWKELPGNINAAVHSQRTNKSYFLKGDKVWRYSGFKLDQGYPKRLSIPSNIQAAFFLKRRRGSEYWLWDELGSAKPLQLISALPSDPDAAFTGSDGRVYVFRDARQWRVSTALTLEESYPLRSRHGWLVNVLTGGNKLIFRDAEINASNNTFKGIVFHSA</sequence>
<dbReference type="InterPro" id="IPR002477">
    <property type="entry name" value="Peptidoglycan-bd-like"/>
</dbReference>
<evidence type="ECO:0000256" key="11">
    <source>
        <dbReference type="ARBA" id="ARBA00023157"/>
    </source>
</evidence>
<feature type="binding site" evidence="14">
    <location>
        <position position="160"/>
    </location>
    <ligand>
        <name>Ca(2+)</name>
        <dbReference type="ChEBI" id="CHEBI:29108"/>
        <label>3</label>
    </ligand>
</feature>
<dbReference type="InterPro" id="IPR033739">
    <property type="entry name" value="M10A_MMP"/>
</dbReference>
<dbReference type="Proteomes" id="UP000472260">
    <property type="component" value="Unassembled WGS sequence"/>
</dbReference>
<dbReference type="GO" id="GO:0008270">
    <property type="term" value="F:zinc ion binding"/>
    <property type="evidence" value="ECO:0007669"/>
    <property type="project" value="InterPro"/>
</dbReference>
<dbReference type="Pfam" id="PF00045">
    <property type="entry name" value="Hemopexin"/>
    <property type="match status" value="2"/>
</dbReference>
<dbReference type="InterPro" id="IPR001818">
    <property type="entry name" value="Pept_M10_metallopeptidase"/>
</dbReference>
<evidence type="ECO:0000256" key="3">
    <source>
        <dbReference type="ARBA" id="ARBA00022723"/>
    </source>
</evidence>
<dbReference type="SMART" id="SM00235">
    <property type="entry name" value="ZnMc"/>
    <property type="match status" value="1"/>
</dbReference>
<dbReference type="InterPro" id="IPR006026">
    <property type="entry name" value="Peptidase_Metallo"/>
</dbReference>
<protein>
    <submittedName>
        <fullName evidence="18">Matrix metalloproteinase-19-like</fullName>
    </submittedName>
</protein>
<dbReference type="Gene3D" id="3.40.390.10">
    <property type="entry name" value="Collagenase (Catalytic Domain)"/>
    <property type="match status" value="1"/>
</dbReference>
<keyword evidence="7 13" id="KW-0862">Zinc</keyword>
<evidence type="ECO:0000256" key="5">
    <source>
        <dbReference type="ARBA" id="ARBA00022737"/>
    </source>
</evidence>
<keyword evidence="4" id="KW-0732">Signal</keyword>
<reference evidence="18" key="2">
    <citation type="submission" date="2025-09" db="UniProtKB">
        <authorList>
            <consortium name="Ensembl"/>
        </authorList>
    </citation>
    <scope>IDENTIFICATION</scope>
</reference>
<evidence type="ECO:0000313" key="19">
    <source>
        <dbReference type="Proteomes" id="UP000472260"/>
    </source>
</evidence>
<reference evidence="18" key="1">
    <citation type="submission" date="2025-08" db="UniProtKB">
        <authorList>
            <consortium name="Ensembl"/>
        </authorList>
    </citation>
    <scope>IDENTIFICATION</scope>
</reference>
<evidence type="ECO:0000256" key="10">
    <source>
        <dbReference type="ARBA" id="ARBA00023145"/>
    </source>
</evidence>
<feature type="binding site" evidence="14">
    <location>
        <position position="123"/>
    </location>
    <ligand>
        <name>Ca(2+)</name>
        <dbReference type="ChEBI" id="CHEBI:29108"/>
        <label>2</label>
    </ligand>
</feature>
<organism evidence="18 19">
    <name type="scientific">Sinocyclocheilus anshuiensis</name>
    <dbReference type="NCBI Taxonomy" id="1608454"/>
    <lineage>
        <taxon>Eukaryota</taxon>
        <taxon>Metazoa</taxon>
        <taxon>Chordata</taxon>
        <taxon>Craniata</taxon>
        <taxon>Vertebrata</taxon>
        <taxon>Euteleostomi</taxon>
        <taxon>Actinopterygii</taxon>
        <taxon>Neopterygii</taxon>
        <taxon>Teleostei</taxon>
        <taxon>Ostariophysi</taxon>
        <taxon>Cypriniformes</taxon>
        <taxon>Cyprinidae</taxon>
        <taxon>Cyprininae</taxon>
        <taxon>Sinocyclocheilus</taxon>
    </lineage>
</organism>
<keyword evidence="2" id="KW-0645">Protease</keyword>
<evidence type="ECO:0000256" key="15">
    <source>
        <dbReference type="PIRSR" id="PIRSR621190-4"/>
    </source>
</evidence>
<dbReference type="InterPro" id="IPR036365">
    <property type="entry name" value="PGBD-like_sf"/>
</dbReference>
<dbReference type="PANTHER" id="PTHR10201:SF166">
    <property type="entry name" value="MATRIX METALLOPROTEINASE-19"/>
    <property type="match status" value="1"/>
</dbReference>
<dbReference type="GO" id="GO:0031012">
    <property type="term" value="C:extracellular matrix"/>
    <property type="evidence" value="ECO:0007669"/>
    <property type="project" value="InterPro"/>
</dbReference>
<dbReference type="GO" id="GO:0006508">
    <property type="term" value="P:proteolysis"/>
    <property type="evidence" value="ECO:0007669"/>
    <property type="project" value="UniProtKB-KW"/>
</dbReference>
<evidence type="ECO:0000256" key="7">
    <source>
        <dbReference type="ARBA" id="ARBA00022833"/>
    </source>
</evidence>
<evidence type="ECO:0000256" key="6">
    <source>
        <dbReference type="ARBA" id="ARBA00022801"/>
    </source>
</evidence>
<gene>
    <name evidence="18" type="primary">LOC107661176</name>
</gene>
<evidence type="ECO:0000313" key="18">
    <source>
        <dbReference type="Ensembl" id="ENSSANP00000076961.1"/>
    </source>
</evidence>
<feature type="binding site" evidence="13">
    <location>
        <position position="185"/>
    </location>
    <ligand>
        <name>Zn(2+)</name>
        <dbReference type="ChEBI" id="CHEBI:29105"/>
        <label>2</label>
        <note>catalytic</note>
    </ligand>
</feature>
<name>A0A671R1K4_9TELE</name>
<feature type="binding site" evidence="14">
    <location>
        <position position="140"/>
    </location>
    <ligand>
        <name>Ca(2+)</name>
        <dbReference type="ChEBI" id="CHEBI:29108"/>
        <label>3</label>
    </ligand>
</feature>
<dbReference type="CDD" id="cd00094">
    <property type="entry name" value="HX"/>
    <property type="match status" value="1"/>
</dbReference>
<dbReference type="Pfam" id="PF01471">
    <property type="entry name" value="PG_binding_1"/>
    <property type="match status" value="1"/>
</dbReference>
<feature type="binding site" evidence="14">
    <location>
        <position position="163"/>
    </location>
    <ligand>
        <name>Ca(2+)</name>
        <dbReference type="ChEBI" id="CHEBI:29108"/>
        <label>3</label>
    </ligand>
</feature>
<keyword evidence="6" id="KW-0378">Hydrolase</keyword>
<dbReference type="SUPFAM" id="SSF50923">
    <property type="entry name" value="Hemopexin-like domain"/>
    <property type="match status" value="1"/>
</dbReference>
<dbReference type="PRINTS" id="PR00138">
    <property type="entry name" value="MATRIXIN"/>
</dbReference>
<feature type="binding site" evidence="14">
    <location>
        <position position="148"/>
    </location>
    <ligand>
        <name>Zn(2+)</name>
        <dbReference type="ChEBI" id="CHEBI:29105"/>
        <label>1</label>
    </ligand>
</feature>
<dbReference type="SUPFAM" id="SSF55486">
    <property type="entry name" value="Metalloproteases ('zincins'), catalytic domain"/>
    <property type="match status" value="1"/>
</dbReference>
<feature type="binding site" evidence="13">
    <location>
        <position position="191"/>
    </location>
    <ligand>
        <name>Zn(2+)</name>
        <dbReference type="ChEBI" id="CHEBI:29105"/>
        <label>2</label>
        <note>catalytic</note>
    </ligand>
</feature>
<evidence type="ECO:0000256" key="9">
    <source>
        <dbReference type="ARBA" id="ARBA00023049"/>
    </source>
</evidence>
<evidence type="ECO:0000256" key="2">
    <source>
        <dbReference type="ARBA" id="ARBA00022670"/>
    </source>
</evidence>
<dbReference type="PANTHER" id="PTHR10201">
    <property type="entry name" value="MATRIX METALLOPROTEINASE"/>
    <property type="match status" value="1"/>
</dbReference>